<organism evidence="11 12">
    <name type="scientific">Coffea arabica</name>
    <name type="common">Arabian coffee</name>
    <dbReference type="NCBI Taxonomy" id="13443"/>
    <lineage>
        <taxon>Eukaryota</taxon>
        <taxon>Viridiplantae</taxon>
        <taxon>Streptophyta</taxon>
        <taxon>Embryophyta</taxon>
        <taxon>Tracheophyta</taxon>
        <taxon>Spermatophyta</taxon>
        <taxon>Magnoliopsida</taxon>
        <taxon>eudicotyledons</taxon>
        <taxon>Gunneridae</taxon>
        <taxon>Pentapetalae</taxon>
        <taxon>asterids</taxon>
        <taxon>lamiids</taxon>
        <taxon>Gentianales</taxon>
        <taxon>Rubiaceae</taxon>
        <taxon>Ixoroideae</taxon>
        <taxon>Gardenieae complex</taxon>
        <taxon>Bertiereae - Coffeeae clade</taxon>
        <taxon>Coffeeae</taxon>
        <taxon>Coffea</taxon>
    </lineage>
</organism>
<dbReference type="GeneID" id="113692852"/>
<dbReference type="GO" id="GO:0008270">
    <property type="term" value="F:zinc ion binding"/>
    <property type="evidence" value="ECO:0007669"/>
    <property type="project" value="UniProtKB-KW"/>
</dbReference>
<evidence type="ECO:0000313" key="11">
    <source>
        <dbReference type="Proteomes" id="UP001652660"/>
    </source>
</evidence>
<evidence type="ECO:0000256" key="3">
    <source>
        <dbReference type="ARBA" id="ARBA00012251"/>
    </source>
</evidence>
<dbReference type="CDD" id="cd20346">
    <property type="entry name" value="BRcat_RBR_ANKIB1"/>
    <property type="match status" value="1"/>
</dbReference>
<dbReference type="Pfam" id="PF01485">
    <property type="entry name" value="IBR"/>
    <property type="match status" value="1"/>
</dbReference>
<dbReference type="InterPro" id="IPR031127">
    <property type="entry name" value="E3_UB_ligase_RBR"/>
</dbReference>
<dbReference type="GO" id="GO:0061630">
    <property type="term" value="F:ubiquitin protein ligase activity"/>
    <property type="evidence" value="ECO:0007669"/>
    <property type="project" value="UniProtKB-EC"/>
</dbReference>
<evidence type="ECO:0000256" key="1">
    <source>
        <dbReference type="ARBA" id="ARBA00001798"/>
    </source>
</evidence>
<dbReference type="UniPathway" id="UPA00143"/>
<dbReference type="PANTHER" id="PTHR11685">
    <property type="entry name" value="RBR FAMILY RING FINGER AND IBR DOMAIN-CONTAINING"/>
    <property type="match status" value="1"/>
</dbReference>
<dbReference type="Proteomes" id="UP001652660">
    <property type="component" value="Chromosome 1e"/>
</dbReference>
<reference evidence="12" key="2">
    <citation type="submission" date="2025-08" db="UniProtKB">
        <authorList>
            <consortium name="RefSeq"/>
        </authorList>
    </citation>
    <scope>IDENTIFICATION</scope>
    <source>
        <tissue evidence="12">Leaves</tissue>
    </source>
</reference>
<keyword evidence="7" id="KW-0863">Zinc-finger</keyword>
<reference evidence="11" key="1">
    <citation type="journal article" date="2025" name="Foods">
        <title>Unveiling the Microbial Signatures of Arabica Coffee Cherries: Insights into Ripeness Specific Diversity, Functional Traits, and Implications for Quality and Safety.</title>
        <authorList>
            <consortium name="RefSeq"/>
            <person name="Tenea G.N."/>
            <person name="Cifuentes V."/>
            <person name="Reyes P."/>
            <person name="Cevallos-Vallejos M."/>
        </authorList>
    </citation>
    <scope>NUCLEOTIDE SEQUENCE [LARGE SCALE GENOMIC DNA]</scope>
</reference>
<dbReference type="SMART" id="SM00647">
    <property type="entry name" value="IBR"/>
    <property type="match status" value="2"/>
</dbReference>
<comment type="cofactor">
    <cofactor evidence="2">
        <name>Zn(2+)</name>
        <dbReference type="ChEBI" id="CHEBI:29105"/>
    </cofactor>
</comment>
<evidence type="ECO:0000256" key="8">
    <source>
        <dbReference type="ARBA" id="ARBA00022786"/>
    </source>
</evidence>
<evidence type="ECO:0000256" key="7">
    <source>
        <dbReference type="ARBA" id="ARBA00022771"/>
    </source>
</evidence>
<dbReference type="Pfam" id="PF22191">
    <property type="entry name" value="IBR_1"/>
    <property type="match status" value="1"/>
</dbReference>
<comment type="catalytic activity">
    <reaction evidence="1">
        <text>[E2 ubiquitin-conjugating enzyme]-S-ubiquitinyl-L-cysteine + [acceptor protein]-L-lysine = [E2 ubiquitin-conjugating enzyme]-L-cysteine + [acceptor protein]-N(6)-ubiquitinyl-L-lysine.</text>
        <dbReference type="EC" id="2.3.2.31"/>
    </reaction>
</comment>
<dbReference type="InterPro" id="IPR044066">
    <property type="entry name" value="TRIAD_supradom"/>
</dbReference>
<dbReference type="OrthoDB" id="10009520at2759"/>
<evidence type="ECO:0000259" key="10">
    <source>
        <dbReference type="PROSITE" id="PS51873"/>
    </source>
</evidence>
<keyword evidence="4" id="KW-0808">Transferase</keyword>
<dbReference type="PROSITE" id="PS51873">
    <property type="entry name" value="TRIAD"/>
    <property type="match status" value="1"/>
</dbReference>
<dbReference type="GO" id="GO:0016567">
    <property type="term" value="P:protein ubiquitination"/>
    <property type="evidence" value="ECO:0007669"/>
    <property type="project" value="UniProtKB-UniPathway"/>
</dbReference>
<evidence type="ECO:0000256" key="9">
    <source>
        <dbReference type="ARBA" id="ARBA00022833"/>
    </source>
</evidence>
<evidence type="ECO:0000256" key="6">
    <source>
        <dbReference type="ARBA" id="ARBA00022737"/>
    </source>
</evidence>
<dbReference type="Gene3D" id="1.20.120.1750">
    <property type="match status" value="1"/>
</dbReference>
<dbReference type="SUPFAM" id="SSF57850">
    <property type="entry name" value="RING/U-box"/>
    <property type="match status" value="2"/>
</dbReference>
<accession>A0A6P6SMX2</accession>
<dbReference type="EC" id="2.3.2.31" evidence="3"/>
<keyword evidence="6" id="KW-0677">Repeat</keyword>
<keyword evidence="9" id="KW-0862">Zinc</keyword>
<proteinExistence type="predicted"/>
<evidence type="ECO:0000256" key="5">
    <source>
        <dbReference type="ARBA" id="ARBA00022723"/>
    </source>
</evidence>
<evidence type="ECO:0000256" key="2">
    <source>
        <dbReference type="ARBA" id="ARBA00001947"/>
    </source>
</evidence>
<evidence type="ECO:0000256" key="4">
    <source>
        <dbReference type="ARBA" id="ARBA00022679"/>
    </source>
</evidence>
<dbReference type="InterPro" id="IPR002867">
    <property type="entry name" value="IBR_dom"/>
</dbReference>
<name>A0A6P6SMX2_COFAR</name>
<sequence length="480" mass="55899">MEEYVDCEWEEYVDCEDCEWQEYVDCEWEDYVVIHRRSEDFKVPTDDDEIDVAAAGEEMDEECYEVPVNRVLEACESRFSKGFRVLNQEGILARVQDDIAKLSSVLSLSEEATTRLLCKYGWNIENLCDQWFPDEDKEKVWKVFGLLGINPIGDQSESAAGFSGDYLVATYMGLGRKGSMRWCPAGCGRAVEILLGETGGRTYDVTCDCTREFCWNCLGEAHSPVDCETVDRWKKCPESQNMNWVLANCKACPSCNRLLEDATAGMQAICPSPCNYEFCWLCLGPWSDHDTTADGYYTCRFYDDVKKSDELDETEKERERARISLEKYRYCHERWSTHDEWRQIALLDMQELKAVHLKNLSQVQNRSEDNLEFIIDAWDQIVECRRILKWAYVYGYYIPDDDQWKMNFFEYVLDQAEATLKKLHQCAQTELQIYLKVPLEDFDGFRVKLSKLTSVTRKYFDKLVGAIENGLLMQIQKVAR</sequence>
<dbReference type="AlphaFoldDB" id="A0A6P6SMX2"/>
<dbReference type="RefSeq" id="XP_027067244.1">
    <property type="nucleotide sequence ID" value="XM_027211443.2"/>
</dbReference>
<feature type="domain" description="RING-type" evidence="10">
    <location>
        <begin position="1"/>
        <end position="303"/>
    </location>
</feature>
<gene>
    <name evidence="12" type="primary">LOC113692852</name>
</gene>
<protein>
    <recommendedName>
        <fullName evidence="3">RBR-type E3 ubiquitin transferase</fullName>
        <ecNumber evidence="3">2.3.2.31</ecNumber>
    </recommendedName>
</protein>
<keyword evidence="5" id="KW-0479">Metal-binding</keyword>
<keyword evidence="8" id="KW-0833">Ubl conjugation pathway</keyword>
<keyword evidence="11" id="KW-1185">Reference proteome</keyword>
<evidence type="ECO:0000313" key="12">
    <source>
        <dbReference type="RefSeq" id="XP_027067244.1"/>
    </source>
</evidence>